<dbReference type="Proteomes" id="UP000037460">
    <property type="component" value="Unassembled WGS sequence"/>
</dbReference>
<accession>A0A0M0J8K3</accession>
<name>A0A0M0J8K3_9EUKA</name>
<protein>
    <submittedName>
        <fullName evidence="2">Uncharacterized protein</fullName>
    </submittedName>
</protein>
<reference evidence="3" key="1">
    <citation type="journal article" date="2015" name="PLoS Genet.">
        <title>Genome Sequence and Transcriptome Analyses of Chrysochromulina tobin: Metabolic Tools for Enhanced Algal Fitness in the Prominent Order Prymnesiales (Haptophyceae).</title>
        <authorList>
            <person name="Hovde B.T."/>
            <person name="Deodato C.R."/>
            <person name="Hunsperger H.M."/>
            <person name="Ryken S.A."/>
            <person name="Yost W."/>
            <person name="Jha R.K."/>
            <person name="Patterson J."/>
            <person name="Monnat R.J. Jr."/>
            <person name="Barlow S.B."/>
            <person name="Starkenburg S.R."/>
            <person name="Cattolico R.A."/>
        </authorList>
    </citation>
    <scope>NUCLEOTIDE SEQUENCE</scope>
    <source>
        <strain evidence="3">CCMP291</strain>
    </source>
</reference>
<feature type="compositionally biased region" description="Basic and acidic residues" evidence="1">
    <location>
        <begin position="160"/>
        <end position="169"/>
    </location>
</feature>
<dbReference type="EMBL" id="JWZX01003249">
    <property type="protein sequence ID" value="KOO22810.1"/>
    <property type="molecule type" value="Genomic_DNA"/>
</dbReference>
<evidence type="ECO:0000313" key="3">
    <source>
        <dbReference type="Proteomes" id="UP000037460"/>
    </source>
</evidence>
<evidence type="ECO:0000256" key="1">
    <source>
        <dbReference type="SAM" id="MobiDB-lite"/>
    </source>
</evidence>
<keyword evidence="3" id="KW-1185">Reference proteome</keyword>
<organism evidence="2 3">
    <name type="scientific">Chrysochromulina tobinii</name>
    <dbReference type="NCBI Taxonomy" id="1460289"/>
    <lineage>
        <taxon>Eukaryota</taxon>
        <taxon>Haptista</taxon>
        <taxon>Haptophyta</taxon>
        <taxon>Prymnesiophyceae</taxon>
        <taxon>Prymnesiales</taxon>
        <taxon>Chrysochromulinaceae</taxon>
        <taxon>Chrysochromulina</taxon>
    </lineage>
</organism>
<feature type="region of interest" description="Disordered" evidence="1">
    <location>
        <begin position="160"/>
        <end position="193"/>
    </location>
</feature>
<dbReference type="AlphaFoldDB" id="A0A0M0J8K3"/>
<proteinExistence type="predicted"/>
<comment type="caution">
    <text evidence="2">The sequence shown here is derived from an EMBL/GenBank/DDBJ whole genome shotgun (WGS) entry which is preliminary data.</text>
</comment>
<evidence type="ECO:0000313" key="2">
    <source>
        <dbReference type="EMBL" id="KOO22810.1"/>
    </source>
</evidence>
<sequence>MGFYPGPRAETSPFFLSVDKTRPYTYSAAMKDFKTLLRRVSPDDTDFGLHGLRVEGWNLGAAVDPELAEAHGGWKPGNASRYSRFNITSVFNLSKNMVALHADGATAATAIDAEAEGGAIEGDPHLTVDNFWDEPNEMGADEADDEDVDVWSPGMNVARLDGREARRPAETAGGSNDPLPNRGQPGGPLAVVPQVAEGPHSYVGAALRLMATSPPSRAVTRLQALLRQQP</sequence>
<gene>
    <name evidence="2" type="ORF">Ctob_000634</name>
</gene>